<dbReference type="FunFam" id="3.30.565.10:FF:000006">
    <property type="entry name" value="Sensor histidine kinase WalK"/>
    <property type="match status" value="1"/>
</dbReference>
<dbReference type="InterPro" id="IPR036097">
    <property type="entry name" value="HisK_dim/P_sf"/>
</dbReference>
<evidence type="ECO:0000256" key="3">
    <source>
        <dbReference type="ARBA" id="ARBA00012438"/>
    </source>
</evidence>
<dbReference type="Gene3D" id="6.10.340.10">
    <property type="match status" value="1"/>
</dbReference>
<keyword evidence="6 12" id="KW-0418">Kinase</keyword>
<feature type="transmembrane region" description="Helical" evidence="9">
    <location>
        <begin position="56"/>
        <end position="75"/>
    </location>
</feature>
<dbReference type="SUPFAM" id="SSF47384">
    <property type="entry name" value="Homodimeric domain of signal transducing histidine kinase"/>
    <property type="match status" value="1"/>
</dbReference>
<reference evidence="12" key="1">
    <citation type="submission" date="2015-02" db="EMBL/GenBank/DDBJ databases">
        <title>A novel member of the family Ruminococcaceae isolated from human feces.</title>
        <authorList>
            <person name="Shkoporov A.N."/>
            <person name="Chaplin A.V."/>
            <person name="Motuzova O.V."/>
            <person name="Kafarskaia L.I."/>
            <person name="Khokhlova E.V."/>
            <person name="Efimov B.A."/>
        </authorList>
    </citation>
    <scope>NUCLEOTIDE SEQUENCE [LARGE SCALE GENOMIC DNA]</scope>
    <source>
        <strain evidence="12">585-1</strain>
    </source>
</reference>
<evidence type="ECO:0000256" key="7">
    <source>
        <dbReference type="ARBA" id="ARBA00023012"/>
    </source>
</evidence>
<evidence type="ECO:0000313" key="15">
    <source>
        <dbReference type="Proteomes" id="UP000053433"/>
    </source>
</evidence>
<feature type="transmembrane region" description="Helical" evidence="9">
    <location>
        <begin position="21"/>
        <end position="41"/>
    </location>
</feature>
<dbReference type="InterPro" id="IPR003594">
    <property type="entry name" value="HATPase_dom"/>
</dbReference>
<evidence type="ECO:0000259" key="11">
    <source>
        <dbReference type="PROSITE" id="PS50885"/>
    </source>
</evidence>
<dbReference type="RefSeq" id="WP_050004390.1">
    <property type="nucleotide sequence ID" value="NZ_CATXDA010000099.1"/>
</dbReference>
<dbReference type="PROSITE" id="PS50885">
    <property type="entry name" value="HAMP"/>
    <property type="match status" value="1"/>
</dbReference>
<dbReference type="InterPro" id="IPR005467">
    <property type="entry name" value="His_kinase_dom"/>
</dbReference>
<dbReference type="EMBL" id="JXXK01000002">
    <property type="protein sequence ID" value="KJF41032.1"/>
    <property type="molecule type" value="Genomic_DNA"/>
</dbReference>
<comment type="catalytic activity">
    <reaction evidence="1">
        <text>ATP + protein L-histidine = ADP + protein N-phospho-L-histidine.</text>
        <dbReference type="EC" id="2.7.13.3"/>
    </reaction>
</comment>
<organism evidence="12 14">
    <name type="scientific">Ruthenibacterium lactatiformans</name>
    <dbReference type="NCBI Taxonomy" id="1550024"/>
    <lineage>
        <taxon>Bacteria</taxon>
        <taxon>Bacillati</taxon>
        <taxon>Bacillota</taxon>
        <taxon>Clostridia</taxon>
        <taxon>Eubacteriales</taxon>
        <taxon>Oscillospiraceae</taxon>
        <taxon>Ruthenibacterium</taxon>
    </lineage>
</organism>
<dbReference type="EMBL" id="LMUA01000012">
    <property type="protein sequence ID" value="KUE76118.1"/>
    <property type="molecule type" value="Genomic_DNA"/>
</dbReference>
<evidence type="ECO:0000256" key="1">
    <source>
        <dbReference type="ARBA" id="ARBA00000085"/>
    </source>
</evidence>
<evidence type="ECO:0000259" key="10">
    <source>
        <dbReference type="PROSITE" id="PS50109"/>
    </source>
</evidence>
<reference evidence="13 15" key="2">
    <citation type="submission" date="2015-10" db="EMBL/GenBank/DDBJ databases">
        <title>A novel member of the family Ruminococcaceae isolated from human faeces.</title>
        <authorList>
            <person name="Shkoporov A.N."/>
            <person name="Chaplin A.V."/>
            <person name="Motuzova O.V."/>
            <person name="Kafarskaia L.I."/>
            <person name="Efimov B.A."/>
        </authorList>
    </citation>
    <scope>NUCLEOTIDE SEQUENCE [LARGE SCALE GENOMIC DNA]</scope>
    <source>
        <strain evidence="13 15">668</strain>
    </source>
</reference>
<dbReference type="PATRIC" id="fig|1550024.3.peg.458"/>
<evidence type="ECO:0000313" key="13">
    <source>
        <dbReference type="EMBL" id="KUE76118.1"/>
    </source>
</evidence>
<dbReference type="AlphaFoldDB" id="A0A0D8J295"/>
<gene>
    <name evidence="13" type="ORF">ASJ35_10030</name>
    <name evidence="12" type="ORF">TQ39_02055</name>
</gene>
<dbReference type="InterPro" id="IPR003661">
    <property type="entry name" value="HisK_dim/P_dom"/>
</dbReference>
<dbReference type="GO" id="GO:0016020">
    <property type="term" value="C:membrane"/>
    <property type="evidence" value="ECO:0007669"/>
    <property type="project" value="UniProtKB-SubCell"/>
</dbReference>
<dbReference type="SUPFAM" id="SSF158472">
    <property type="entry name" value="HAMP domain-like"/>
    <property type="match status" value="1"/>
</dbReference>
<dbReference type="FunFam" id="1.10.287.130:FF:000001">
    <property type="entry name" value="Two-component sensor histidine kinase"/>
    <property type="match status" value="1"/>
</dbReference>
<dbReference type="InterPro" id="IPR050736">
    <property type="entry name" value="Sensor_HK_Regulatory"/>
</dbReference>
<keyword evidence="9" id="KW-1133">Transmembrane helix</keyword>
<dbReference type="Gene3D" id="1.10.287.130">
    <property type="match status" value="1"/>
</dbReference>
<name>A0A0D8J295_9FIRM</name>
<comment type="caution">
    <text evidence="12">The sequence shown here is derived from an EMBL/GenBank/DDBJ whole genome shotgun (WGS) entry which is preliminary data.</text>
</comment>
<dbReference type="PRINTS" id="PR00344">
    <property type="entry name" value="BCTRLSENSOR"/>
</dbReference>
<sequence>MNRDRFSGAGRLPRYLFSATKFLIFFALIAFVVTCSFLLFLDSMRLDPDILRENALLTFLNILLLSALFTVIDGIRRRLTVERPVRRIRAATQRIIQGDFSVRIEPLHGPERADAFDAIIEDFNQMARELSGVETLRTDFIANVSHELKTPLAVIQNYGSLLQDPALPKEQRVEYAKAVTDASRRLADLIANILKLNKLENQQIFPQAETYDLGEQLRECLLGFEDAWEAKELAVEADIPDGVAVRTDRELLTLVWNNLFSNAVKFTDAGGSIHVSLRHTGTQAEVCVTDTGCGMSPETGRHIFEKFYQGDSSHATQGNGLGLALVRRVVDIVGGEIAVKSTLGKGSTFSVVLRSETNETP</sequence>
<dbReference type="Pfam" id="PF00512">
    <property type="entry name" value="HisKA"/>
    <property type="match status" value="1"/>
</dbReference>
<dbReference type="InterPro" id="IPR036890">
    <property type="entry name" value="HATPase_C_sf"/>
</dbReference>
<dbReference type="SUPFAM" id="SSF55874">
    <property type="entry name" value="ATPase domain of HSP90 chaperone/DNA topoisomerase II/histidine kinase"/>
    <property type="match status" value="1"/>
</dbReference>
<accession>A0A0W7TQR9</accession>
<dbReference type="Proteomes" id="UP000053433">
    <property type="component" value="Unassembled WGS sequence"/>
</dbReference>
<dbReference type="SMART" id="SM00388">
    <property type="entry name" value="HisKA"/>
    <property type="match status" value="1"/>
</dbReference>
<dbReference type="Pfam" id="PF02518">
    <property type="entry name" value="HATPase_c"/>
    <property type="match status" value="1"/>
</dbReference>
<evidence type="ECO:0000313" key="12">
    <source>
        <dbReference type="EMBL" id="KJF41032.1"/>
    </source>
</evidence>
<evidence type="ECO:0000313" key="14">
    <source>
        <dbReference type="Proteomes" id="UP000032483"/>
    </source>
</evidence>
<comment type="subcellular location">
    <subcellularLocation>
        <location evidence="2">Membrane</location>
    </subcellularLocation>
</comment>
<dbReference type="GO" id="GO:0000155">
    <property type="term" value="F:phosphorelay sensor kinase activity"/>
    <property type="evidence" value="ECO:0007669"/>
    <property type="project" value="InterPro"/>
</dbReference>
<evidence type="ECO:0000256" key="9">
    <source>
        <dbReference type="SAM" id="Phobius"/>
    </source>
</evidence>
<keyword evidence="9" id="KW-0812">Transmembrane</keyword>
<feature type="domain" description="HAMP" evidence="11">
    <location>
        <begin position="79"/>
        <end position="135"/>
    </location>
</feature>
<dbReference type="PROSITE" id="PS50109">
    <property type="entry name" value="HIS_KIN"/>
    <property type="match status" value="1"/>
</dbReference>
<evidence type="ECO:0000256" key="8">
    <source>
        <dbReference type="ARBA" id="ARBA00023136"/>
    </source>
</evidence>
<dbReference type="SMART" id="SM00304">
    <property type="entry name" value="HAMP"/>
    <property type="match status" value="1"/>
</dbReference>
<dbReference type="EC" id="2.7.13.3" evidence="3"/>
<dbReference type="InterPro" id="IPR003660">
    <property type="entry name" value="HAMP_dom"/>
</dbReference>
<evidence type="ECO:0000256" key="2">
    <source>
        <dbReference type="ARBA" id="ARBA00004370"/>
    </source>
</evidence>
<accession>A0A0D8J295</accession>
<evidence type="ECO:0000256" key="6">
    <source>
        <dbReference type="ARBA" id="ARBA00022777"/>
    </source>
</evidence>
<proteinExistence type="predicted"/>
<keyword evidence="4" id="KW-0597">Phosphoprotein</keyword>
<dbReference type="PANTHER" id="PTHR43711">
    <property type="entry name" value="TWO-COMPONENT HISTIDINE KINASE"/>
    <property type="match status" value="1"/>
</dbReference>
<keyword evidence="14" id="KW-1185">Reference proteome</keyword>
<dbReference type="Gene3D" id="3.30.565.10">
    <property type="entry name" value="Histidine kinase-like ATPase, C-terminal domain"/>
    <property type="match status" value="1"/>
</dbReference>
<evidence type="ECO:0000256" key="4">
    <source>
        <dbReference type="ARBA" id="ARBA00022553"/>
    </source>
</evidence>
<dbReference type="CDD" id="cd00075">
    <property type="entry name" value="HATPase"/>
    <property type="match status" value="1"/>
</dbReference>
<dbReference type="SMART" id="SM00387">
    <property type="entry name" value="HATPase_c"/>
    <property type="match status" value="1"/>
</dbReference>
<dbReference type="GeneID" id="42855419"/>
<evidence type="ECO:0000256" key="5">
    <source>
        <dbReference type="ARBA" id="ARBA00022679"/>
    </source>
</evidence>
<keyword evidence="8 9" id="KW-0472">Membrane</keyword>
<feature type="domain" description="Histidine kinase" evidence="10">
    <location>
        <begin position="143"/>
        <end position="357"/>
    </location>
</feature>
<keyword evidence="5" id="KW-0808">Transferase</keyword>
<dbReference type="CDD" id="cd06225">
    <property type="entry name" value="HAMP"/>
    <property type="match status" value="1"/>
</dbReference>
<dbReference type="PANTHER" id="PTHR43711:SF26">
    <property type="entry name" value="SENSOR HISTIDINE KINASE RCSC"/>
    <property type="match status" value="1"/>
</dbReference>
<dbReference type="Proteomes" id="UP000032483">
    <property type="component" value="Unassembled WGS sequence"/>
</dbReference>
<dbReference type="InterPro" id="IPR004358">
    <property type="entry name" value="Sig_transdc_His_kin-like_C"/>
</dbReference>
<dbReference type="CDD" id="cd00082">
    <property type="entry name" value="HisKA"/>
    <property type="match status" value="1"/>
</dbReference>
<keyword evidence="7" id="KW-0902">Two-component regulatory system</keyword>
<protein>
    <recommendedName>
        <fullName evidence="3">histidine kinase</fullName>
        <ecNumber evidence="3">2.7.13.3</ecNumber>
    </recommendedName>
</protein>